<comment type="caution">
    <text evidence="1">The sequence shown here is derived from an EMBL/GenBank/DDBJ whole genome shotgun (WGS) entry which is preliminary data.</text>
</comment>
<dbReference type="EMBL" id="BLXT01003924">
    <property type="protein sequence ID" value="GFO07887.1"/>
    <property type="molecule type" value="Genomic_DNA"/>
</dbReference>
<dbReference type="AlphaFoldDB" id="A0AAV4ALT2"/>
<organism evidence="1 2">
    <name type="scientific">Plakobranchus ocellatus</name>
    <dbReference type="NCBI Taxonomy" id="259542"/>
    <lineage>
        <taxon>Eukaryota</taxon>
        <taxon>Metazoa</taxon>
        <taxon>Spiralia</taxon>
        <taxon>Lophotrochozoa</taxon>
        <taxon>Mollusca</taxon>
        <taxon>Gastropoda</taxon>
        <taxon>Heterobranchia</taxon>
        <taxon>Euthyneura</taxon>
        <taxon>Panpulmonata</taxon>
        <taxon>Sacoglossa</taxon>
        <taxon>Placobranchoidea</taxon>
        <taxon>Plakobranchidae</taxon>
        <taxon>Plakobranchus</taxon>
    </lineage>
</organism>
<evidence type="ECO:0000313" key="2">
    <source>
        <dbReference type="Proteomes" id="UP000735302"/>
    </source>
</evidence>
<sequence length="141" mass="15869">MNSPLSQTVASTALQLQSCLKSSNYAQHYAMGGKPGQLQNQQISALEIWTNAGRDGIFWKHETFNKDGSLFLNIIETELGDIGKRKTLLFFSQTRRHFATVYSRRKCLTDREGKGERRKTCTGNIVKMTNMGMDEAGEEAM</sequence>
<name>A0AAV4ALT2_9GAST</name>
<evidence type="ECO:0000313" key="1">
    <source>
        <dbReference type="EMBL" id="GFO07887.1"/>
    </source>
</evidence>
<reference evidence="1 2" key="1">
    <citation type="journal article" date="2021" name="Elife">
        <title>Chloroplast acquisition without the gene transfer in kleptoplastic sea slugs, Plakobranchus ocellatus.</title>
        <authorList>
            <person name="Maeda T."/>
            <person name="Takahashi S."/>
            <person name="Yoshida T."/>
            <person name="Shimamura S."/>
            <person name="Takaki Y."/>
            <person name="Nagai Y."/>
            <person name="Toyoda A."/>
            <person name="Suzuki Y."/>
            <person name="Arimoto A."/>
            <person name="Ishii H."/>
            <person name="Satoh N."/>
            <person name="Nishiyama T."/>
            <person name="Hasebe M."/>
            <person name="Maruyama T."/>
            <person name="Minagawa J."/>
            <person name="Obokata J."/>
            <person name="Shigenobu S."/>
        </authorList>
    </citation>
    <scope>NUCLEOTIDE SEQUENCE [LARGE SCALE GENOMIC DNA]</scope>
</reference>
<accession>A0AAV4ALT2</accession>
<protein>
    <submittedName>
        <fullName evidence="1">Uncharacterized protein</fullName>
    </submittedName>
</protein>
<proteinExistence type="predicted"/>
<keyword evidence="2" id="KW-1185">Reference proteome</keyword>
<dbReference type="Proteomes" id="UP000735302">
    <property type="component" value="Unassembled WGS sequence"/>
</dbReference>
<gene>
    <name evidence="1" type="ORF">PoB_003439200</name>
</gene>